<organism evidence="1 2">
    <name type="scientific">Dreissena polymorpha</name>
    <name type="common">Zebra mussel</name>
    <name type="synonym">Mytilus polymorpha</name>
    <dbReference type="NCBI Taxonomy" id="45954"/>
    <lineage>
        <taxon>Eukaryota</taxon>
        <taxon>Metazoa</taxon>
        <taxon>Spiralia</taxon>
        <taxon>Lophotrochozoa</taxon>
        <taxon>Mollusca</taxon>
        <taxon>Bivalvia</taxon>
        <taxon>Autobranchia</taxon>
        <taxon>Heteroconchia</taxon>
        <taxon>Euheterodonta</taxon>
        <taxon>Imparidentia</taxon>
        <taxon>Neoheterodontei</taxon>
        <taxon>Myida</taxon>
        <taxon>Dreissenoidea</taxon>
        <taxon>Dreissenidae</taxon>
        <taxon>Dreissena</taxon>
    </lineage>
</organism>
<name>A0A9D4JZ57_DREPO</name>
<reference evidence="1" key="2">
    <citation type="submission" date="2020-11" db="EMBL/GenBank/DDBJ databases">
        <authorList>
            <person name="McCartney M.A."/>
            <person name="Auch B."/>
            <person name="Kono T."/>
            <person name="Mallez S."/>
            <person name="Becker A."/>
            <person name="Gohl D.M."/>
            <person name="Silverstein K.A.T."/>
            <person name="Koren S."/>
            <person name="Bechman K.B."/>
            <person name="Herman A."/>
            <person name="Abrahante J.E."/>
            <person name="Garbe J."/>
        </authorList>
    </citation>
    <scope>NUCLEOTIDE SEQUENCE</scope>
    <source>
        <strain evidence="1">Duluth1</strain>
        <tissue evidence="1">Whole animal</tissue>
    </source>
</reference>
<dbReference type="AlphaFoldDB" id="A0A9D4JZ57"/>
<accession>A0A9D4JZ57</accession>
<gene>
    <name evidence="1" type="ORF">DPMN_127839</name>
</gene>
<dbReference type="Proteomes" id="UP000828390">
    <property type="component" value="Unassembled WGS sequence"/>
</dbReference>
<proteinExistence type="predicted"/>
<comment type="caution">
    <text evidence="1">The sequence shown here is derived from an EMBL/GenBank/DDBJ whole genome shotgun (WGS) entry which is preliminary data.</text>
</comment>
<evidence type="ECO:0000313" key="1">
    <source>
        <dbReference type="EMBL" id="KAH3825952.1"/>
    </source>
</evidence>
<keyword evidence="2" id="KW-1185">Reference proteome</keyword>
<dbReference type="EMBL" id="JAIWYP010000005">
    <property type="protein sequence ID" value="KAH3825952.1"/>
    <property type="molecule type" value="Genomic_DNA"/>
</dbReference>
<reference evidence="1" key="1">
    <citation type="journal article" date="2019" name="bioRxiv">
        <title>The Genome of the Zebra Mussel, Dreissena polymorpha: A Resource for Invasive Species Research.</title>
        <authorList>
            <person name="McCartney M.A."/>
            <person name="Auch B."/>
            <person name="Kono T."/>
            <person name="Mallez S."/>
            <person name="Zhang Y."/>
            <person name="Obille A."/>
            <person name="Becker A."/>
            <person name="Abrahante J.E."/>
            <person name="Garbe J."/>
            <person name="Badalamenti J.P."/>
            <person name="Herman A."/>
            <person name="Mangelson H."/>
            <person name="Liachko I."/>
            <person name="Sullivan S."/>
            <person name="Sone E.D."/>
            <person name="Koren S."/>
            <person name="Silverstein K.A.T."/>
            <person name="Beckman K.B."/>
            <person name="Gohl D.M."/>
        </authorList>
    </citation>
    <scope>NUCLEOTIDE SEQUENCE</scope>
    <source>
        <strain evidence="1">Duluth1</strain>
        <tissue evidence="1">Whole animal</tissue>
    </source>
</reference>
<sequence length="56" mass="6070">MKQDWSKKIRSPSLPPVTPCTCLLAITCKPGAFAQASFAPLTNFFTQSQKMPKGVA</sequence>
<evidence type="ECO:0000313" key="2">
    <source>
        <dbReference type="Proteomes" id="UP000828390"/>
    </source>
</evidence>
<protein>
    <submittedName>
        <fullName evidence="1">Uncharacterized protein</fullName>
    </submittedName>
</protein>